<dbReference type="AlphaFoldDB" id="A0ABD1WWI5"/>
<accession>A0ABD1WWI5</accession>
<evidence type="ECO:0000313" key="2">
    <source>
        <dbReference type="Proteomes" id="UP001604277"/>
    </source>
</evidence>
<proteinExistence type="predicted"/>
<gene>
    <name evidence="1" type="ORF">Fot_07687</name>
</gene>
<sequence>MAMHLISLATGNACCRRQRLFGNIKGRNVQSHTEVQDYKYRTTQSYVFTTLSIKDELNRYHKGKSRRRNSTTCVRDPLTRRVVNRGMCTSGRDLRERANKPTPRTDSHNISLSASAKTALQSSNSILTHSGQSITHIISSKPNSRHRLKLSD</sequence>
<organism evidence="1 2">
    <name type="scientific">Forsythia ovata</name>
    <dbReference type="NCBI Taxonomy" id="205694"/>
    <lineage>
        <taxon>Eukaryota</taxon>
        <taxon>Viridiplantae</taxon>
        <taxon>Streptophyta</taxon>
        <taxon>Embryophyta</taxon>
        <taxon>Tracheophyta</taxon>
        <taxon>Spermatophyta</taxon>
        <taxon>Magnoliopsida</taxon>
        <taxon>eudicotyledons</taxon>
        <taxon>Gunneridae</taxon>
        <taxon>Pentapetalae</taxon>
        <taxon>asterids</taxon>
        <taxon>lamiids</taxon>
        <taxon>Lamiales</taxon>
        <taxon>Oleaceae</taxon>
        <taxon>Forsythieae</taxon>
        <taxon>Forsythia</taxon>
    </lineage>
</organism>
<dbReference type="EMBL" id="JBFOLJ010000002">
    <property type="protein sequence ID" value="KAL2554068.1"/>
    <property type="molecule type" value="Genomic_DNA"/>
</dbReference>
<dbReference type="Proteomes" id="UP001604277">
    <property type="component" value="Unassembled WGS sequence"/>
</dbReference>
<evidence type="ECO:0000313" key="1">
    <source>
        <dbReference type="EMBL" id="KAL2554068.1"/>
    </source>
</evidence>
<reference evidence="2" key="1">
    <citation type="submission" date="2024-07" db="EMBL/GenBank/DDBJ databases">
        <title>Two chromosome-level genome assemblies of Korean endemic species Abeliophyllum distichum and Forsythia ovata (Oleaceae).</title>
        <authorList>
            <person name="Jang H."/>
        </authorList>
    </citation>
    <scope>NUCLEOTIDE SEQUENCE [LARGE SCALE GENOMIC DNA]</scope>
</reference>
<protein>
    <submittedName>
        <fullName evidence="1">Uncharacterized protein</fullName>
    </submittedName>
</protein>
<keyword evidence="2" id="KW-1185">Reference proteome</keyword>
<name>A0ABD1WWI5_9LAMI</name>
<comment type="caution">
    <text evidence="1">The sequence shown here is derived from an EMBL/GenBank/DDBJ whole genome shotgun (WGS) entry which is preliminary data.</text>
</comment>